<dbReference type="GO" id="GO:0032259">
    <property type="term" value="P:methylation"/>
    <property type="evidence" value="ECO:0007669"/>
    <property type="project" value="UniProtKB-KW"/>
</dbReference>
<keyword evidence="5" id="KW-1185">Reference proteome</keyword>
<evidence type="ECO:0000313" key="5">
    <source>
        <dbReference type="Proteomes" id="UP000268093"/>
    </source>
</evidence>
<reference evidence="4 5" key="1">
    <citation type="journal article" date="2018" name="New Phytol.">
        <title>Phylogenomics of Endogonaceae and evolution of mycorrhizas within Mucoromycota.</title>
        <authorList>
            <person name="Chang Y."/>
            <person name="Desiro A."/>
            <person name="Na H."/>
            <person name="Sandor L."/>
            <person name="Lipzen A."/>
            <person name="Clum A."/>
            <person name="Barry K."/>
            <person name="Grigoriev I.V."/>
            <person name="Martin F.M."/>
            <person name="Stajich J.E."/>
            <person name="Smith M.E."/>
            <person name="Bonito G."/>
            <person name="Spatafora J.W."/>
        </authorList>
    </citation>
    <scope>NUCLEOTIDE SEQUENCE [LARGE SCALE GENOMIC DNA]</scope>
    <source>
        <strain evidence="4 5">GMNB39</strain>
    </source>
</reference>
<dbReference type="Gene3D" id="3.40.50.150">
    <property type="entry name" value="Vaccinia Virus protein VP39"/>
    <property type="match status" value="1"/>
</dbReference>
<keyword evidence="2" id="KW-0489">Methyltransferase</keyword>
<dbReference type="InterPro" id="IPR051419">
    <property type="entry name" value="Lys/N-term_MeTrsfase_sf"/>
</dbReference>
<dbReference type="Proteomes" id="UP000268093">
    <property type="component" value="Unassembled WGS sequence"/>
</dbReference>
<protein>
    <submittedName>
        <fullName evidence="4">Uncharacterized protein</fullName>
    </submittedName>
</protein>
<dbReference type="InterPro" id="IPR029063">
    <property type="entry name" value="SAM-dependent_MTases_sf"/>
</dbReference>
<gene>
    <name evidence="4" type="ORF">BC936DRAFT_142031</name>
</gene>
<sequence>MYDDGYKHITNIDFSTVVIENMRTRCADRSEMKCEYRKMRYVLMIPSNTPGDLCLRIHLRFCPKGLEMDIRALKFDDLSFDIILDKGTMDALMCDRGDVWSPDEELIRAVKGEVDEVVRVLKLGGKFIYITSTPLPEAALRATVLGYPD</sequence>
<dbReference type="OrthoDB" id="411785at2759"/>
<name>A0A433A171_9FUNG</name>
<accession>A0A433A171</accession>
<dbReference type="SUPFAM" id="SSF53335">
    <property type="entry name" value="S-adenosyl-L-methionine-dependent methyltransferases"/>
    <property type="match status" value="1"/>
</dbReference>
<comment type="similarity">
    <text evidence="1">Belongs to the methyltransferase superfamily.</text>
</comment>
<comment type="caution">
    <text evidence="4">The sequence shown here is derived from an EMBL/GenBank/DDBJ whole genome shotgun (WGS) entry which is preliminary data.</text>
</comment>
<dbReference type="GO" id="GO:0008168">
    <property type="term" value="F:methyltransferase activity"/>
    <property type="evidence" value="ECO:0007669"/>
    <property type="project" value="UniProtKB-KW"/>
</dbReference>
<evidence type="ECO:0000256" key="2">
    <source>
        <dbReference type="ARBA" id="ARBA00022603"/>
    </source>
</evidence>
<dbReference type="EMBL" id="RBNI01021291">
    <property type="protein sequence ID" value="RUO96444.1"/>
    <property type="molecule type" value="Genomic_DNA"/>
</dbReference>
<evidence type="ECO:0000256" key="1">
    <source>
        <dbReference type="ARBA" id="ARBA00008361"/>
    </source>
</evidence>
<dbReference type="PANTHER" id="PTHR12176:SF80">
    <property type="entry name" value="EEF1A LYSINE METHYLTRANSFERASE 4"/>
    <property type="match status" value="1"/>
</dbReference>
<evidence type="ECO:0000313" key="4">
    <source>
        <dbReference type="EMBL" id="RUO96444.1"/>
    </source>
</evidence>
<proteinExistence type="inferred from homology"/>
<organism evidence="4 5">
    <name type="scientific">Jimgerdemannia flammicorona</name>
    <dbReference type="NCBI Taxonomy" id="994334"/>
    <lineage>
        <taxon>Eukaryota</taxon>
        <taxon>Fungi</taxon>
        <taxon>Fungi incertae sedis</taxon>
        <taxon>Mucoromycota</taxon>
        <taxon>Mucoromycotina</taxon>
        <taxon>Endogonomycetes</taxon>
        <taxon>Endogonales</taxon>
        <taxon>Endogonaceae</taxon>
        <taxon>Jimgerdemannia</taxon>
    </lineage>
</organism>
<dbReference type="PANTHER" id="PTHR12176">
    <property type="entry name" value="SAM-DEPENDENT METHYLTRANSFERASE SUPERFAMILY PROTEIN"/>
    <property type="match status" value="1"/>
</dbReference>
<dbReference type="AlphaFoldDB" id="A0A433A171"/>
<evidence type="ECO:0000256" key="3">
    <source>
        <dbReference type="ARBA" id="ARBA00022679"/>
    </source>
</evidence>
<keyword evidence="3" id="KW-0808">Transferase</keyword>